<comment type="subcellular location">
    <subcellularLocation>
        <location evidence="2 12">Cell inner membrane</location>
        <topology evidence="2 12">Single-pass membrane protein</topology>
    </subcellularLocation>
</comment>
<keyword evidence="5 12" id="KW-0813">Transport</keyword>
<keyword evidence="6 12" id="KW-1003">Cell membrane</keyword>
<keyword evidence="7 12" id="KW-0997">Cell inner membrane</keyword>
<sequence length="58" mass="6883">MAFDNLMDFMAMGKHGFYVWTAYGVSIGILVGLVSHTMFQRRDIRKTLHQRFMRKDTR</sequence>
<evidence type="ECO:0000256" key="10">
    <source>
        <dbReference type="ARBA" id="ARBA00022989"/>
    </source>
</evidence>
<evidence type="ECO:0000256" key="3">
    <source>
        <dbReference type="ARBA" id="ARBA00008741"/>
    </source>
</evidence>
<evidence type="ECO:0000313" key="14">
    <source>
        <dbReference type="Proteomes" id="UP001307608"/>
    </source>
</evidence>
<dbReference type="Pfam" id="PF04995">
    <property type="entry name" value="CcmD"/>
    <property type="match status" value="1"/>
</dbReference>
<evidence type="ECO:0000256" key="7">
    <source>
        <dbReference type="ARBA" id="ARBA00022519"/>
    </source>
</evidence>
<dbReference type="EMBL" id="AP027271">
    <property type="protein sequence ID" value="BDX03643.1"/>
    <property type="molecule type" value="Genomic_DNA"/>
</dbReference>
<evidence type="ECO:0000256" key="1">
    <source>
        <dbReference type="ARBA" id="ARBA00002442"/>
    </source>
</evidence>
<dbReference type="PANTHER" id="PTHR37531:SF1">
    <property type="entry name" value="HEME EXPORTER PROTEIN D"/>
    <property type="match status" value="1"/>
</dbReference>
<evidence type="ECO:0000313" key="13">
    <source>
        <dbReference type="EMBL" id="BDX03643.1"/>
    </source>
</evidence>
<keyword evidence="10 12" id="KW-1133">Transmembrane helix</keyword>
<dbReference type="InterPro" id="IPR007078">
    <property type="entry name" value="Haem_export_protD_CcmD"/>
</dbReference>
<keyword evidence="9 12" id="KW-0201">Cytochrome c-type biogenesis</keyword>
<dbReference type="NCBIfam" id="TIGR03141">
    <property type="entry name" value="cytochro_ccmD"/>
    <property type="match status" value="1"/>
</dbReference>
<dbReference type="InterPro" id="IPR052075">
    <property type="entry name" value="Heme_exporter_D"/>
</dbReference>
<feature type="transmembrane region" description="Helical" evidence="12">
    <location>
        <begin position="20"/>
        <end position="39"/>
    </location>
</feature>
<evidence type="ECO:0000256" key="2">
    <source>
        <dbReference type="ARBA" id="ARBA00004377"/>
    </source>
</evidence>
<evidence type="ECO:0000256" key="5">
    <source>
        <dbReference type="ARBA" id="ARBA00022448"/>
    </source>
</evidence>
<evidence type="ECO:0000256" key="9">
    <source>
        <dbReference type="ARBA" id="ARBA00022748"/>
    </source>
</evidence>
<comment type="similarity">
    <text evidence="3 12">Belongs to the CcmD/CycX/HelD family.</text>
</comment>
<protein>
    <recommendedName>
        <fullName evidence="4 12">Heme exporter protein D</fullName>
    </recommendedName>
</protein>
<dbReference type="PANTHER" id="PTHR37531">
    <property type="entry name" value="HEME EXPORTER PROTEIN D"/>
    <property type="match status" value="1"/>
</dbReference>
<evidence type="ECO:0000256" key="4">
    <source>
        <dbReference type="ARBA" id="ARBA00016461"/>
    </source>
</evidence>
<proteinExistence type="inferred from homology"/>
<name>A0ABN6WS25_9GAMM</name>
<evidence type="ECO:0000256" key="12">
    <source>
        <dbReference type="RuleBase" id="RU363101"/>
    </source>
</evidence>
<comment type="function">
    <text evidence="1 12">Required for the export of heme to the periplasm for the biogenesis of c-type cytochromes.</text>
</comment>
<dbReference type="RefSeq" id="WP_265730184.1">
    <property type="nucleotide sequence ID" value="NZ_AP027271.1"/>
</dbReference>
<dbReference type="Proteomes" id="UP001307608">
    <property type="component" value="Chromosome"/>
</dbReference>
<reference evidence="13 14" key="1">
    <citation type="submission" date="2023-01" db="EMBL/GenBank/DDBJ databases">
        <title>Complete genome sequence of Marinomonas pontica strain 200518_36.</title>
        <authorList>
            <person name="Ueki S."/>
            <person name="Gajardo G."/>
            <person name="Maruyama F."/>
        </authorList>
    </citation>
    <scope>NUCLEOTIDE SEQUENCE [LARGE SCALE GENOMIC DNA]</scope>
    <source>
        <strain evidence="13 14">200518_36</strain>
    </source>
</reference>
<gene>
    <name evidence="13" type="ORF">MACH16_23910</name>
</gene>
<evidence type="ECO:0000256" key="8">
    <source>
        <dbReference type="ARBA" id="ARBA00022692"/>
    </source>
</evidence>
<keyword evidence="8 12" id="KW-0812">Transmembrane</keyword>
<keyword evidence="11 12" id="KW-0472">Membrane</keyword>
<evidence type="ECO:0000256" key="6">
    <source>
        <dbReference type="ARBA" id="ARBA00022475"/>
    </source>
</evidence>
<keyword evidence="14" id="KW-1185">Reference proteome</keyword>
<organism evidence="13 14">
    <name type="scientific">Marinomonas pontica</name>
    <dbReference type="NCBI Taxonomy" id="264739"/>
    <lineage>
        <taxon>Bacteria</taxon>
        <taxon>Pseudomonadati</taxon>
        <taxon>Pseudomonadota</taxon>
        <taxon>Gammaproteobacteria</taxon>
        <taxon>Oceanospirillales</taxon>
        <taxon>Oceanospirillaceae</taxon>
        <taxon>Marinomonas</taxon>
    </lineage>
</organism>
<accession>A0ABN6WS25</accession>
<evidence type="ECO:0000256" key="11">
    <source>
        <dbReference type="ARBA" id="ARBA00023136"/>
    </source>
</evidence>